<dbReference type="GO" id="GO:0051301">
    <property type="term" value="P:cell division"/>
    <property type="evidence" value="ECO:0007669"/>
    <property type="project" value="UniProtKB-KW"/>
</dbReference>
<comment type="catalytic activity">
    <reaction evidence="8">
        <text>O-phospho-L-tyrosyl-[protein] + H2O = L-tyrosyl-[protein] + phosphate</text>
        <dbReference type="Rhea" id="RHEA:10684"/>
        <dbReference type="Rhea" id="RHEA-COMP:10136"/>
        <dbReference type="Rhea" id="RHEA-COMP:20101"/>
        <dbReference type="ChEBI" id="CHEBI:15377"/>
        <dbReference type="ChEBI" id="CHEBI:43474"/>
        <dbReference type="ChEBI" id="CHEBI:46858"/>
        <dbReference type="ChEBI" id="CHEBI:61978"/>
        <dbReference type="EC" id="3.1.3.48"/>
    </reaction>
</comment>
<dbReference type="EC" id="3.1.3.48" evidence="2"/>
<sequence length="331" mass="38524">MEFEDFPLHSSRCTSETSMYETTSRDSGYDDISQEALSDDCFLEEFSEIQYTEDVSYLPTGFNNLIRNPITPNAIHPNVALGSPLKKKVCQRSEFAIKRTTLLKKSKSEDIIKTTLQHKSFKLFSSEEVIKSALQKSCESDLVGDFTRRFSLPLTQSRHKDLKAIDGITLTKLIRGEFSDKVSSYKIIDCRYPYEYDGGHITGAYNIYSHGQCEDLLNDDNIVDILIFHCEFSAERGPNLSRYLRKEDRRRNTENYPKLCFPEIYILEGGYRQFFSENPSYCSPNNYVQMIDSRYTNEFRYFRQKCKTLDSDTHVIKKKNHKTLNVKKLTF</sequence>
<dbReference type="Gene3D" id="3.40.250.10">
    <property type="entry name" value="Rhodanese-like domain"/>
    <property type="match status" value="1"/>
</dbReference>
<evidence type="ECO:0000256" key="4">
    <source>
        <dbReference type="ARBA" id="ARBA00022776"/>
    </source>
</evidence>
<dbReference type="AlphaFoldDB" id="A0A834ML17"/>
<dbReference type="GO" id="GO:0005737">
    <property type="term" value="C:cytoplasm"/>
    <property type="evidence" value="ECO:0007669"/>
    <property type="project" value="TreeGrafter"/>
</dbReference>
<dbReference type="InterPro" id="IPR036873">
    <property type="entry name" value="Rhodanese-like_dom_sf"/>
</dbReference>
<dbReference type="GO" id="GO:0010971">
    <property type="term" value="P:positive regulation of G2/M transition of mitotic cell cycle"/>
    <property type="evidence" value="ECO:0007669"/>
    <property type="project" value="TreeGrafter"/>
</dbReference>
<dbReference type="PROSITE" id="PS50206">
    <property type="entry name" value="RHODANESE_3"/>
    <property type="match status" value="1"/>
</dbReference>
<dbReference type="Pfam" id="PF00581">
    <property type="entry name" value="Rhodanese"/>
    <property type="match status" value="1"/>
</dbReference>
<accession>A0A834ML17</accession>
<dbReference type="SMART" id="SM00450">
    <property type="entry name" value="RHOD"/>
    <property type="match status" value="1"/>
</dbReference>
<name>A0A834ML17_RHYFE</name>
<protein>
    <recommendedName>
        <fullName evidence="2">protein-tyrosine-phosphatase</fullName>
        <ecNumber evidence="2">3.1.3.48</ecNumber>
    </recommendedName>
</protein>
<evidence type="ECO:0000313" key="10">
    <source>
        <dbReference type="EMBL" id="KAF7287788.1"/>
    </source>
</evidence>
<dbReference type="SUPFAM" id="SSF52821">
    <property type="entry name" value="Rhodanese/Cell cycle control phosphatase"/>
    <property type="match status" value="1"/>
</dbReference>
<dbReference type="EMBL" id="JAACXV010000003">
    <property type="protein sequence ID" value="KAF7287788.1"/>
    <property type="molecule type" value="Genomic_DNA"/>
</dbReference>
<dbReference type="GO" id="GO:0004725">
    <property type="term" value="F:protein tyrosine phosphatase activity"/>
    <property type="evidence" value="ECO:0007669"/>
    <property type="project" value="UniProtKB-EC"/>
</dbReference>
<dbReference type="GO" id="GO:0110032">
    <property type="term" value="P:positive regulation of G2/MI transition of meiotic cell cycle"/>
    <property type="evidence" value="ECO:0007669"/>
    <property type="project" value="TreeGrafter"/>
</dbReference>
<organism evidence="10 11">
    <name type="scientific">Rhynchophorus ferrugineus</name>
    <name type="common">Red palm weevil</name>
    <name type="synonym">Curculio ferrugineus</name>
    <dbReference type="NCBI Taxonomy" id="354439"/>
    <lineage>
        <taxon>Eukaryota</taxon>
        <taxon>Metazoa</taxon>
        <taxon>Ecdysozoa</taxon>
        <taxon>Arthropoda</taxon>
        <taxon>Hexapoda</taxon>
        <taxon>Insecta</taxon>
        <taxon>Pterygota</taxon>
        <taxon>Neoptera</taxon>
        <taxon>Endopterygota</taxon>
        <taxon>Coleoptera</taxon>
        <taxon>Polyphaga</taxon>
        <taxon>Cucujiformia</taxon>
        <taxon>Curculionidae</taxon>
        <taxon>Dryophthorinae</taxon>
        <taxon>Rhynchophorus</taxon>
    </lineage>
</organism>
<evidence type="ECO:0000259" key="9">
    <source>
        <dbReference type="PROSITE" id="PS50206"/>
    </source>
</evidence>
<evidence type="ECO:0000256" key="1">
    <source>
        <dbReference type="ARBA" id="ARBA00011065"/>
    </source>
</evidence>
<gene>
    <name evidence="10" type="ORF">GWI33_003419</name>
</gene>
<dbReference type="PRINTS" id="PR00716">
    <property type="entry name" value="MPIPHPHTASE"/>
</dbReference>
<evidence type="ECO:0000256" key="6">
    <source>
        <dbReference type="ARBA" id="ARBA00022912"/>
    </source>
</evidence>
<keyword evidence="5" id="KW-0378">Hydrolase</keyword>
<reference evidence="10" key="1">
    <citation type="submission" date="2020-08" db="EMBL/GenBank/DDBJ databases">
        <title>Genome sequencing and assembly of the red palm weevil Rhynchophorus ferrugineus.</title>
        <authorList>
            <person name="Dias G.B."/>
            <person name="Bergman C.M."/>
            <person name="Manee M."/>
        </authorList>
    </citation>
    <scope>NUCLEOTIDE SEQUENCE</scope>
    <source>
        <strain evidence="10">AA-2017</strain>
        <tissue evidence="10">Whole larva</tissue>
    </source>
</reference>
<evidence type="ECO:0000256" key="3">
    <source>
        <dbReference type="ARBA" id="ARBA00022618"/>
    </source>
</evidence>
<keyword evidence="7" id="KW-0131">Cell cycle</keyword>
<evidence type="ECO:0000256" key="7">
    <source>
        <dbReference type="ARBA" id="ARBA00023306"/>
    </source>
</evidence>
<proteinExistence type="inferred from homology"/>
<keyword evidence="3" id="KW-0132">Cell division</keyword>
<dbReference type="PANTHER" id="PTHR10828:SF76">
    <property type="entry name" value="M-PHASE INDUCER PHOSPHATASE"/>
    <property type="match status" value="1"/>
</dbReference>
<keyword evidence="11" id="KW-1185">Reference proteome</keyword>
<keyword evidence="4" id="KW-0498">Mitosis</keyword>
<dbReference type="PANTHER" id="PTHR10828">
    <property type="entry name" value="M-PHASE INDUCER PHOSPHATASE DUAL SPECIFICITY PHOSPHATASE CDC25"/>
    <property type="match status" value="1"/>
</dbReference>
<comment type="caution">
    <text evidence="10">The sequence shown here is derived from an EMBL/GenBank/DDBJ whole genome shotgun (WGS) entry which is preliminary data.</text>
</comment>
<feature type="domain" description="Rhodanese" evidence="9">
    <location>
        <begin position="181"/>
        <end position="283"/>
    </location>
</feature>
<comment type="similarity">
    <text evidence="1">Belongs to the MPI phosphatase family.</text>
</comment>
<evidence type="ECO:0000256" key="8">
    <source>
        <dbReference type="ARBA" id="ARBA00051722"/>
    </source>
</evidence>
<evidence type="ECO:0000256" key="5">
    <source>
        <dbReference type="ARBA" id="ARBA00022801"/>
    </source>
</evidence>
<evidence type="ECO:0000313" key="11">
    <source>
        <dbReference type="Proteomes" id="UP000625711"/>
    </source>
</evidence>
<dbReference type="GO" id="GO:0000086">
    <property type="term" value="P:G2/M transition of mitotic cell cycle"/>
    <property type="evidence" value="ECO:0007669"/>
    <property type="project" value="TreeGrafter"/>
</dbReference>
<dbReference type="Proteomes" id="UP000625711">
    <property type="component" value="Unassembled WGS sequence"/>
</dbReference>
<evidence type="ECO:0000256" key="2">
    <source>
        <dbReference type="ARBA" id="ARBA00013064"/>
    </source>
</evidence>
<dbReference type="InterPro" id="IPR001763">
    <property type="entry name" value="Rhodanese-like_dom"/>
</dbReference>
<dbReference type="FunFam" id="3.40.250.10:FF:000021">
    <property type="entry name" value="M-phase inducer phosphatase cdc-25.2"/>
    <property type="match status" value="1"/>
</dbReference>
<dbReference type="InterPro" id="IPR000751">
    <property type="entry name" value="MPI_Phosphatase"/>
</dbReference>
<keyword evidence="6" id="KW-0904">Protein phosphatase</keyword>
<dbReference type="GO" id="GO:0005634">
    <property type="term" value="C:nucleus"/>
    <property type="evidence" value="ECO:0007669"/>
    <property type="project" value="TreeGrafter"/>
</dbReference>
<dbReference type="OrthoDB" id="26523at2759"/>